<dbReference type="Gene3D" id="3.10.20.90">
    <property type="entry name" value="Phosphatidylinositol 3-kinase Catalytic Subunit, Chain A, domain 1"/>
    <property type="match status" value="1"/>
</dbReference>
<evidence type="ECO:0000313" key="1">
    <source>
        <dbReference type="EMBL" id="CAF4225648.1"/>
    </source>
</evidence>
<dbReference type="SUPFAM" id="SSF54236">
    <property type="entry name" value="Ubiquitin-like"/>
    <property type="match status" value="1"/>
</dbReference>
<dbReference type="Proteomes" id="UP000681720">
    <property type="component" value="Unassembled WGS sequence"/>
</dbReference>
<proteinExistence type="predicted"/>
<dbReference type="EMBL" id="CAJOBJ010022806">
    <property type="protein sequence ID" value="CAF4225648.1"/>
    <property type="molecule type" value="Genomic_DNA"/>
</dbReference>
<evidence type="ECO:0000313" key="2">
    <source>
        <dbReference type="Proteomes" id="UP000681720"/>
    </source>
</evidence>
<sequence>MVPFKLILQSNTTISDLKKKIEHSAHIPLQSQSWQGLLGANDSDELRQTSITSQIPLIVHHSDRQLPSMRKEIK</sequence>
<organism evidence="1 2">
    <name type="scientific">Rotaria magnacalcarata</name>
    <dbReference type="NCBI Taxonomy" id="392030"/>
    <lineage>
        <taxon>Eukaryota</taxon>
        <taxon>Metazoa</taxon>
        <taxon>Spiralia</taxon>
        <taxon>Gnathifera</taxon>
        <taxon>Rotifera</taxon>
        <taxon>Eurotatoria</taxon>
        <taxon>Bdelloidea</taxon>
        <taxon>Philodinida</taxon>
        <taxon>Philodinidae</taxon>
        <taxon>Rotaria</taxon>
    </lineage>
</organism>
<name>A0A8S2SES5_9BILA</name>
<reference evidence="1" key="1">
    <citation type="submission" date="2021-02" db="EMBL/GenBank/DDBJ databases">
        <authorList>
            <person name="Nowell W R."/>
        </authorList>
    </citation>
    <scope>NUCLEOTIDE SEQUENCE</scope>
</reference>
<gene>
    <name evidence="1" type="ORF">GIL414_LOCUS22603</name>
</gene>
<dbReference type="InterPro" id="IPR029071">
    <property type="entry name" value="Ubiquitin-like_domsf"/>
</dbReference>
<protein>
    <recommendedName>
        <fullName evidence="3">Ubiquitin-like domain-containing protein</fullName>
    </recommendedName>
</protein>
<accession>A0A8S2SES5</accession>
<comment type="caution">
    <text evidence="1">The sequence shown here is derived from an EMBL/GenBank/DDBJ whole genome shotgun (WGS) entry which is preliminary data.</text>
</comment>
<dbReference type="AlphaFoldDB" id="A0A8S2SES5"/>
<feature type="non-terminal residue" evidence="1">
    <location>
        <position position="1"/>
    </location>
</feature>
<evidence type="ECO:0008006" key="3">
    <source>
        <dbReference type="Google" id="ProtNLM"/>
    </source>
</evidence>